<dbReference type="AlphaFoldDB" id="A0A4Y2M035"/>
<dbReference type="Proteomes" id="UP000499080">
    <property type="component" value="Unassembled WGS sequence"/>
</dbReference>
<dbReference type="PANTHER" id="PTHR23022:SF135">
    <property type="entry name" value="SI:DKEY-77F5.3"/>
    <property type="match status" value="1"/>
</dbReference>
<dbReference type="InterPro" id="IPR052338">
    <property type="entry name" value="Transposase_5"/>
</dbReference>
<protein>
    <submittedName>
        <fullName evidence="2">Transposable element Tc1 transposase</fullName>
    </submittedName>
</protein>
<evidence type="ECO:0000313" key="3">
    <source>
        <dbReference type="Proteomes" id="UP000499080"/>
    </source>
</evidence>
<dbReference type="PANTHER" id="PTHR23022">
    <property type="entry name" value="TRANSPOSABLE ELEMENT-RELATED"/>
    <property type="match status" value="1"/>
</dbReference>
<evidence type="ECO:0000259" key="1">
    <source>
        <dbReference type="Pfam" id="PF01498"/>
    </source>
</evidence>
<evidence type="ECO:0000313" key="2">
    <source>
        <dbReference type="EMBL" id="GBN19770.1"/>
    </source>
</evidence>
<reference evidence="2 3" key="1">
    <citation type="journal article" date="2019" name="Sci. Rep.">
        <title>Orb-weaving spider Araneus ventricosus genome elucidates the spidroin gene catalogue.</title>
        <authorList>
            <person name="Kono N."/>
            <person name="Nakamura H."/>
            <person name="Ohtoshi R."/>
            <person name="Moran D.A.P."/>
            <person name="Shinohara A."/>
            <person name="Yoshida Y."/>
            <person name="Fujiwara M."/>
            <person name="Mori M."/>
            <person name="Tomita M."/>
            <person name="Arakawa K."/>
        </authorList>
    </citation>
    <scope>NUCLEOTIDE SEQUENCE [LARGE SCALE GENOMIC DNA]</scope>
</reference>
<accession>A0A4Y2M035</accession>
<feature type="domain" description="Transposase Tc1-like" evidence="1">
    <location>
        <begin position="66"/>
        <end position="136"/>
    </location>
</feature>
<dbReference type="Gene3D" id="3.30.420.10">
    <property type="entry name" value="Ribonuclease H-like superfamily/Ribonuclease H"/>
    <property type="match status" value="1"/>
</dbReference>
<name>A0A4Y2M035_ARAVE</name>
<comment type="caution">
    <text evidence="2">The sequence shown here is derived from an EMBL/GenBank/DDBJ whole genome shotgun (WGS) entry which is preliminary data.</text>
</comment>
<dbReference type="InterPro" id="IPR036397">
    <property type="entry name" value="RNaseH_sf"/>
</dbReference>
<dbReference type="InterPro" id="IPR002492">
    <property type="entry name" value="Transposase_Tc1-like"/>
</dbReference>
<dbReference type="OrthoDB" id="6434971at2759"/>
<sequence length="216" mass="24266">MLQEESREVLPNPPRPPLRLFLGDFPSSSSRSHTCVQKIVGKFRSDGLIENKSGRGRKCILSDVAKRKILKEIKIDPKVSAVKLAAETSQIIVRSVSVETVRIVIGQAGYKSRVARKKPFISLQNQKKRLEFAKTHELKTNNFWKKVLSSDERKFNIFGSDGRRTTVRKPKTVLDPKHLRPTVKHGGGSVMFWSCMASTGVGNLVSIDGIMNHLLY</sequence>
<keyword evidence="3" id="KW-1185">Reference proteome</keyword>
<dbReference type="GO" id="GO:0015074">
    <property type="term" value="P:DNA integration"/>
    <property type="evidence" value="ECO:0007669"/>
    <property type="project" value="InterPro"/>
</dbReference>
<dbReference type="GO" id="GO:0006313">
    <property type="term" value="P:DNA transposition"/>
    <property type="evidence" value="ECO:0007669"/>
    <property type="project" value="InterPro"/>
</dbReference>
<organism evidence="2 3">
    <name type="scientific">Araneus ventricosus</name>
    <name type="common">Orbweaver spider</name>
    <name type="synonym">Epeira ventricosa</name>
    <dbReference type="NCBI Taxonomy" id="182803"/>
    <lineage>
        <taxon>Eukaryota</taxon>
        <taxon>Metazoa</taxon>
        <taxon>Ecdysozoa</taxon>
        <taxon>Arthropoda</taxon>
        <taxon>Chelicerata</taxon>
        <taxon>Arachnida</taxon>
        <taxon>Araneae</taxon>
        <taxon>Araneomorphae</taxon>
        <taxon>Entelegynae</taxon>
        <taxon>Araneoidea</taxon>
        <taxon>Araneidae</taxon>
        <taxon>Araneus</taxon>
    </lineage>
</organism>
<dbReference type="GO" id="GO:0003677">
    <property type="term" value="F:DNA binding"/>
    <property type="evidence" value="ECO:0007669"/>
    <property type="project" value="InterPro"/>
</dbReference>
<gene>
    <name evidence="2" type="primary">tc1a_326</name>
    <name evidence="2" type="ORF">AVEN_48032_1</name>
</gene>
<dbReference type="Pfam" id="PF01498">
    <property type="entry name" value="HTH_Tnp_Tc3_2"/>
    <property type="match status" value="1"/>
</dbReference>
<proteinExistence type="predicted"/>
<dbReference type="EMBL" id="BGPR01006522">
    <property type="protein sequence ID" value="GBN19770.1"/>
    <property type="molecule type" value="Genomic_DNA"/>
</dbReference>